<dbReference type="Proteomes" id="UP000007266">
    <property type="component" value="Linkage group 2"/>
</dbReference>
<evidence type="ECO:0000313" key="1">
    <source>
        <dbReference type="EMBL" id="EEZ98002.1"/>
    </source>
</evidence>
<dbReference type="AlphaFoldDB" id="D6WAG6"/>
<dbReference type="EMBL" id="KQ971312">
    <property type="protein sequence ID" value="EEZ98002.1"/>
    <property type="molecule type" value="Genomic_DNA"/>
</dbReference>
<keyword evidence="2" id="KW-1185">Reference proteome</keyword>
<dbReference type="HOGENOM" id="CLU_2124218_0_0_1"/>
<name>D6WAG6_TRICA</name>
<accession>D6WAG6</accession>
<organism evidence="1 2">
    <name type="scientific">Tribolium castaneum</name>
    <name type="common">Red flour beetle</name>
    <dbReference type="NCBI Taxonomy" id="7070"/>
    <lineage>
        <taxon>Eukaryota</taxon>
        <taxon>Metazoa</taxon>
        <taxon>Ecdysozoa</taxon>
        <taxon>Arthropoda</taxon>
        <taxon>Hexapoda</taxon>
        <taxon>Insecta</taxon>
        <taxon>Pterygota</taxon>
        <taxon>Neoptera</taxon>
        <taxon>Endopterygota</taxon>
        <taxon>Coleoptera</taxon>
        <taxon>Polyphaga</taxon>
        <taxon>Cucujiformia</taxon>
        <taxon>Tenebrionidae</taxon>
        <taxon>Tenebrionidae incertae sedis</taxon>
        <taxon>Tribolium</taxon>
    </lineage>
</organism>
<evidence type="ECO:0000313" key="2">
    <source>
        <dbReference type="Proteomes" id="UP000007266"/>
    </source>
</evidence>
<sequence>MPIEFFGVFKKTEIKSRILQDKLYLKEITKLNRWERGKLQTTDEEVYLQPRRYANLDAPNHASTEFAFFVLEDFPLIKRRDPEINTFAELRHTSLSDTQNLNLTAGSLARILQI</sequence>
<protein>
    <submittedName>
        <fullName evidence="1">Uncharacterized protein</fullName>
    </submittedName>
</protein>
<gene>
    <name evidence="1" type="primary">GLEAN_00400</name>
    <name evidence="1" type="ORF">TcasGA2_TC000400</name>
</gene>
<proteinExistence type="predicted"/>
<reference evidence="1 2" key="2">
    <citation type="journal article" date="2010" name="Nucleic Acids Res.">
        <title>BeetleBase in 2010: revisions to provide comprehensive genomic information for Tribolium castaneum.</title>
        <authorList>
            <person name="Kim H.S."/>
            <person name="Murphy T."/>
            <person name="Xia J."/>
            <person name="Caragea D."/>
            <person name="Park Y."/>
            <person name="Beeman R.W."/>
            <person name="Lorenzen M.D."/>
            <person name="Butcher S."/>
            <person name="Manak J.R."/>
            <person name="Brown S.J."/>
        </authorList>
    </citation>
    <scope>GENOME REANNOTATION</scope>
    <source>
        <strain evidence="1 2">Georgia GA2</strain>
    </source>
</reference>
<reference evidence="1 2" key="1">
    <citation type="journal article" date="2008" name="Nature">
        <title>The genome of the model beetle and pest Tribolium castaneum.</title>
        <authorList>
            <consortium name="Tribolium Genome Sequencing Consortium"/>
            <person name="Richards S."/>
            <person name="Gibbs R.A."/>
            <person name="Weinstock G.M."/>
            <person name="Brown S.J."/>
            <person name="Denell R."/>
            <person name="Beeman R.W."/>
            <person name="Gibbs R."/>
            <person name="Beeman R.W."/>
            <person name="Brown S.J."/>
            <person name="Bucher G."/>
            <person name="Friedrich M."/>
            <person name="Grimmelikhuijzen C.J."/>
            <person name="Klingler M."/>
            <person name="Lorenzen M."/>
            <person name="Richards S."/>
            <person name="Roth S."/>
            <person name="Schroder R."/>
            <person name="Tautz D."/>
            <person name="Zdobnov E.M."/>
            <person name="Muzny D."/>
            <person name="Gibbs R.A."/>
            <person name="Weinstock G.M."/>
            <person name="Attaway T."/>
            <person name="Bell S."/>
            <person name="Buhay C.J."/>
            <person name="Chandrabose M.N."/>
            <person name="Chavez D."/>
            <person name="Clerk-Blankenburg K.P."/>
            <person name="Cree A."/>
            <person name="Dao M."/>
            <person name="Davis C."/>
            <person name="Chacko J."/>
            <person name="Dinh H."/>
            <person name="Dugan-Rocha S."/>
            <person name="Fowler G."/>
            <person name="Garner T.T."/>
            <person name="Garnes J."/>
            <person name="Gnirke A."/>
            <person name="Hawes A."/>
            <person name="Hernandez J."/>
            <person name="Hines S."/>
            <person name="Holder M."/>
            <person name="Hume J."/>
            <person name="Jhangiani S.N."/>
            <person name="Joshi V."/>
            <person name="Khan Z.M."/>
            <person name="Jackson L."/>
            <person name="Kovar C."/>
            <person name="Kowis A."/>
            <person name="Lee S."/>
            <person name="Lewis L.R."/>
            <person name="Margolis J."/>
            <person name="Morgan M."/>
            <person name="Nazareth L.V."/>
            <person name="Nguyen N."/>
            <person name="Okwuonu G."/>
            <person name="Parker D."/>
            <person name="Richards S."/>
            <person name="Ruiz S.J."/>
            <person name="Santibanez J."/>
            <person name="Savard J."/>
            <person name="Scherer S.E."/>
            <person name="Schneider B."/>
            <person name="Sodergren E."/>
            <person name="Tautz D."/>
            <person name="Vattahil S."/>
            <person name="Villasana D."/>
            <person name="White C.S."/>
            <person name="Wright R."/>
            <person name="Park Y."/>
            <person name="Beeman R.W."/>
            <person name="Lord J."/>
            <person name="Oppert B."/>
            <person name="Lorenzen M."/>
            <person name="Brown S."/>
            <person name="Wang L."/>
            <person name="Savard J."/>
            <person name="Tautz D."/>
            <person name="Richards S."/>
            <person name="Weinstock G."/>
            <person name="Gibbs R.A."/>
            <person name="Liu Y."/>
            <person name="Worley K."/>
            <person name="Weinstock G."/>
            <person name="Elsik C.G."/>
            <person name="Reese J.T."/>
            <person name="Elhaik E."/>
            <person name="Landan G."/>
            <person name="Graur D."/>
            <person name="Arensburger P."/>
            <person name="Atkinson P."/>
            <person name="Beeman R.W."/>
            <person name="Beidler J."/>
            <person name="Brown S.J."/>
            <person name="Demuth J.P."/>
            <person name="Drury D.W."/>
            <person name="Du Y.Z."/>
            <person name="Fujiwara H."/>
            <person name="Lorenzen M."/>
            <person name="Maselli V."/>
            <person name="Osanai M."/>
            <person name="Park Y."/>
            <person name="Robertson H.M."/>
            <person name="Tu Z."/>
            <person name="Wang J.J."/>
            <person name="Wang S."/>
            <person name="Richards S."/>
            <person name="Song H."/>
            <person name="Zhang L."/>
            <person name="Sodergren E."/>
            <person name="Werner D."/>
            <person name="Stanke M."/>
            <person name="Morgenstern B."/>
            <person name="Solovyev V."/>
            <person name="Kosarev P."/>
            <person name="Brown G."/>
            <person name="Chen H.C."/>
            <person name="Ermolaeva O."/>
            <person name="Hlavina W."/>
            <person name="Kapustin Y."/>
            <person name="Kiryutin B."/>
            <person name="Kitts P."/>
            <person name="Maglott D."/>
            <person name="Pruitt K."/>
            <person name="Sapojnikov V."/>
            <person name="Souvorov A."/>
            <person name="Mackey A.J."/>
            <person name="Waterhouse R.M."/>
            <person name="Wyder S."/>
            <person name="Zdobnov E.M."/>
            <person name="Zdobnov E.M."/>
            <person name="Wyder S."/>
            <person name="Kriventseva E.V."/>
            <person name="Kadowaki T."/>
            <person name="Bork P."/>
            <person name="Aranda M."/>
            <person name="Bao R."/>
            <person name="Beermann A."/>
            <person name="Berns N."/>
            <person name="Bolognesi R."/>
            <person name="Bonneton F."/>
            <person name="Bopp D."/>
            <person name="Brown S.J."/>
            <person name="Bucher G."/>
            <person name="Butts T."/>
            <person name="Chaumot A."/>
            <person name="Denell R.E."/>
            <person name="Ferrier D.E."/>
            <person name="Friedrich M."/>
            <person name="Gordon C.M."/>
            <person name="Jindra M."/>
            <person name="Klingler M."/>
            <person name="Lan Q."/>
            <person name="Lattorff H.M."/>
            <person name="Laudet V."/>
            <person name="von Levetsow C."/>
            <person name="Liu Z."/>
            <person name="Lutz R."/>
            <person name="Lynch J.A."/>
            <person name="da Fonseca R.N."/>
            <person name="Posnien N."/>
            <person name="Reuter R."/>
            <person name="Roth S."/>
            <person name="Savard J."/>
            <person name="Schinko J.B."/>
            <person name="Schmitt C."/>
            <person name="Schoppmeier M."/>
            <person name="Schroder R."/>
            <person name="Shippy T.D."/>
            <person name="Simonnet F."/>
            <person name="Marques-Souza H."/>
            <person name="Tautz D."/>
            <person name="Tomoyasu Y."/>
            <person name="Trauner J."/>
            <person name="Van der Zee M."/>
            <person name="Vervoort M."/>
            <person name="Wittkopp N."/>
            <person name="Wimmer E.A."/>
            <person name="Yang X."/>
            <person name="Jones A.K."/>
            <person name="Sattelle D.B."/>
            <person name="Ebert P.R."/>
            <person name="Nelson D."/>
            <person name="Scott J.G."/>
            <person name="Beeman R.W."/>
            <person name="Muthukrishnan S."/>
            <person name="Kramer K.J."/>
            <person name="Arakane Y."/>
            <person name="Beeman R.W."/>
            <person name="Zhu Q."/>
            <person name="Hogenkamp D."/>
            <person name="Dixit R."/>
            <person name="Oppert B."/>
            <person name="Jiang H."/>
            <person name="Zou Z."/>
            <person name="Marshall J."/>
            <person name="Elpidina E."/>
            <person name="Vinokurov K."/>
            <person name="Oppert C."/>
            <person name="Zou Z."/>
            <person name="Evans J."/>
            <person name="Lu Z."/>
            <person name="Zhao P."/>
            <person name="Sumathipala N."/>
            <person name="Altincicek B."/>
            <person name="Vilcinskas A."/>
            <person name="Williams M."/>
            <person name="Hultmark D."/>
            <person name="Hetru C."/>
            <person name="Jiang H."/>
            <person name="Grimmelikhuijzen C.J."/>
            <person name="Hauser F."/>
            <person name="Cazzamali G."/>
            <person name="Williamson M."/>
            <person name="Park Y."/>
            <person name="Li B."/>
            <person name="Tanaka Y."/>
            <person name="Predel R."/>
            <person name="Neupert S."/>
            <person name="Schachtner J."/>
            <person name="Verleyen P."/>
            <person name="Raible F."/>
            <person name="Bork P."/>
            <person name="Friedrich M."/>
            <person name="Walden K.K."/>
            <person name="Robertson H.M."/>
            <person name="Angeli S."/>
            <person name="Foret S."/>
            <person name="Bucher G."/>
            <person name="Schuetz S."/>
            <person name="Maleszka R."/>
            <person name="Wimmer E.A."/>
            <person name="Beeman R.W."/>
            <person name="Lorenzen M."/>
            <person name="Tomoyasu Y."/>
            <person name="Miller S.C."/>
            <person name="Grossmann D."/>
            <person name="Bucher G."/>
        </authorList>
    </citation>
    <scope>NUCLEOTIDE SEQUENCE [LARGE SCALE GENOMIC DNA]</scope>
    <source>
        <strain evidence="1 2">Georgia GA2</strain>
    </source>
</reference>